<protein>
    <submittedName>
        <fullName evidence="2">Uncharacterized protein</fullName>
    </submittedName>
</protein>
<dbReference type="AlphaFoldDB" id="A0A9D7LTA7"/>
<name>A0A9D7LTA7_9RHOO</name>
<keyword evidence="1" id="KW-1133">Transmembrane helix</keyword>
<proteinExistence type="predicted"/>
<feature type="transmembrane region" description="Helical" evidence="1">
    <location>
        <begin position="6"/>
        <end position="30"/>
    </location>
</feature>
<evidence type="ECO:0000256" key="1">
    <source>
        <dbReference type="SAM" id="Phobius"/>
    </source>
</evidence>
<feature type="transmembrane region" description="Helical" evidence="1">
    <location>
        <begin position="42"/>
        <end position="59"/>
    </location>
</feature>
<reference evidence="2" key="1">
    <citation type="submission" date="2020-10" db="EMBL/GenBank/DDBJ databases">
        <title>Connecting structure to function with the recovery of over 1000 high-quality activated sludge metagenome-assembled genomes encoding full-length rRNA genes using long-read sequencing.</title>
        <authorList>
            <person name="Singleton C.M."/>
            <person name="Petriglieri F."/>
            <person name="Kristensen J.M."/>
            <person name="Kirkegaard R.H."/>
            <person name="Michaelsen T.Y."/>
            <person name="Andersen M.H."/>
            <person name="Karst S.M."/>
            <person name="Dueholm M.S."/>
            <person name="Nielsen P.H."/>
            <person name="Albertsen M."/>
        </authorList>
    </citation>
    <scope>NUCLEOTIDE SEQUENCE</scope>
    <source>
        <strain evidence="2">OdNE_18-Q3-R46-58_BAT3C.305</strain>
    </source>
</reference>
<keyword evidence="1" id="KW-0812">Transmembrane</keyword>
<keyword evidence="1" id="KW-0472">Membrane</keyword>
<organism evidence="2 3">
    <name type="scientific">Candidatus Dechloromonas phosphorivorans</name>
    <dbReference type="NCBI Taxonomy" id="2899244"/>
    <lineage>
        <taxon>Bacteria</taxon>
        <taxon>Pseudomonadati</taxon>
        <taxon>Pseudomonadota</taxon>
        <taxon>Betaproteobacteria</taxon>
        <taxon>Rhodocyclales</taxon>
        <taxon>Azonexaceae</taxon>
        <taxon>Dechloromonas</taxon>
    </lineage>
</organism>
<feature type="transmembrane region" description="Helical" evidence="1">
    <location>
        <begin position="71"/>
        <end position="91"/>
    </location>
</feature>
<dbReference type="Proteomes" id="UP000808146">
    <property type="component" value="Unassembled WGS sequence"/>
</dbReference>
<gene>
    <name evidence="2" type="ORF">IPN75_16345</name>
</gene>
<dbReference type="EMBL" id="JADKBR010000019">
    <property type="protein sequence ID" value="MBK8891833.1"/>
    <property type="molecule type" value="Genomic_DNA"/>
</dbReference>
<evidence type="ECO:0000313" key="3">
    <source>
        <dbReference type="Proteomes" id="UP000808146"/>
    </source>
</evidence>
<accession>A0A9D7LTA7</accession>
<sequence length="95" mass="10053">MSSYSLALFALLAALLALSFASGLAIELFLRKEQSSLARRSWLALASGALIFALQQGYSLELAVSTGIHDLRQAALSAVAALLLALAMYGLRRLA</sequence>
<evidence type="ECO:0000313" key="2">
    <source>
        <dbReference type="EMBL" id="MBK8891833.1"/>
    </source>
</evidence>
<comment type="caution">
    <text evidence="2">The sequence shown here is derived from an EMBL/GenBank/DDBJ whole genome shotgun (WGS) entry which is preliminary data.</text>
</comment>